<dbReference type="Proteomes" id="UP001257659">
    <property type="component" value="Unassembled WGS sequence"/>
</dbReference>
<evidence type="ECO:0000313" key="3">
    <source>
        <dbReference type="EMBL" id="MDR6300877.1"/>
    </source>
</evidence>
<dbReference type="RefSeq" id="WP_309727771.1">
    <property type="nucleotide sequence ID" value="NZ_JAVDQA010000003.1"/>
</dbReference>
<feature type="signal peptide" evidence="1">
    <location>
        <begin position="1"/>
        <end position="24"/>
    </location>
</feature>
<organism evidence="3 4">
    <name type="scientific">Mesonia maritima</name>
    <dbReference type="NCBI Taxonomy" id="1793873"/>
    <lineage>
        <taxon>Bacteria</taxon>
        <taxon>Pseudomonadati</taxon>
        <taxon>Bacteroidota</taxon>
        <taxon>Flavobacteriia</taxon>
        <taxon>Flavobacteriales</taxon>
        <taxon>Flavobacteriaceae</taxon>
        <taxon>Mesonia</taxon>
    </lineage>
</organism>
<reference evidence="3 4" key="1">
    <citation type="submission" date="2023-07" db="EMBL/GenBank/DDBJ databases">
        <title>Genomic Encyclopedia of Type Strains, Phase IV (KMG-IV): sequencing the most valuable type-strain genomes for metagenomic binning, comparative biology and taxonomic classification.</title>
        <authorList>
            <person name="Goeker M."/>
        </authorList>
    </citation>
    <scope>NUCLEOTIDE SEQUENCE [LARGE SCALE GENOMIC DNA]</scope>
    <source>
        <strain evidence="3 4">DSM 102814</strain>
    </source>
</reference>
<proteinExistence type="predicted"/>
<feature type="domain" description="DUF4168" evidence="2">
    <location>
        <begin position="41"/>
        <end position="152"/>
    </location>
</feature>
<evidence type="ECO:0000313" key="4">
    <source>
        <dbReference type="Proteomes" id="UP001257659"/>
    </source>
</evidence>
<comment type="caution">
    <text evidence="3">The sequence shown here is derived from an EMBL/GenBank/DDBJ whole genome shotgun (WGS) entry which is preliminary data.</text>
</comment>
<keyword evidence="1" id="KW-0732">Signal</keyword>
<evidence type="ECO:0000259" key="2">
    <source>
        <dbReference type="Pfam" id="PF13767"/>
    </source>
</evidence>
<dbReference type="EMBL" id="JAVDQA010000003">
    <property type="protein sequence ID" value="MDR6300877.1"/>
    <property type="molecule type" value="Genomic_DNA"/>
</dbReference>
<name>A0ABU1K5J1_9FLAO</name>
<feature type="chain" id="PRO_5046195571" description="DUF4168 domain-containing protein" evidence="1">
    <location>
        <begin position="25"/>
        <end position="164"/>
    </location>
</feature>
<keyword evidence="4" id="KW-1185">Reference proteome</keyword>
<protein>
    <recommendedName>
        <fullName evidence="2">DUF4168 domain-containing protein</fullName>
    </recommendedName>
</protein>
<gene>
    <name evidence="3" type="ORF">GGR31_001520</name>
</gene>
<accession>A0ABU1K5J1</accession>
<dbReference type="Pfam" id="PF13767">
    <property type="entry name" value="DUF4168"/>
    <property type="match status" value="1"/>
</dbReference>
<dbReference type="InterPro" id="IPR025433">
    <property type="entry name" value="DUF4168"/>
</dbReference>
<sequence>MIKARKIATLLVFLFIGTSTSLIAQVNPQMDREETSAADVSDKELNMFADAYQSVQMANQQAQQKMMKMIQDKGLDVQRFQEIQQASANPNQESDATAEEMKKHQELVAQFQKMQPELQQDMEKAVVDSGLSMERYQSVAAAVQNSQALQQKLQKIMMERNTQG</sequence>
<evidence type="ECO:0000256" key="1">
    <source>
        <dbReference type="SAM" id="SignalP"/>
    </source>
</evidence>